<dbReference type="HOGENOM" id="CLU_2151794_0_0_1"/>
<name>A0A0C3JWR7_PISTI</name>
<keyword evidence="4" id="KW-1185">Reference proteome</keyword>
<evidence type="ECO:0000259" key="2">
    <source>
        <dbReference type="Pfam" id="PF05970"/>
    </source>
</evidence>
<keyword evidence="1" id="KW-0547">Nucleotide-binding</keyword>
<dbReference type="InterPro" id="IPR051055">
    <property type="entry name" value="PIF1_helicase"/>
</dbReference>
<evidence type="ECO:0000313" key="4">
    <source>
        <dbReference type="Proteomes" id="UP000054217"/>
    </source>
</evidence>
<dbReference type="GO" id="GO:0016887">
    <property type="term" value="F:ATP hydrolysis activity"/>
    <property type="evidence" value="ECO:0007669"/>
    <property type="project" value="RHEA"/>
</dbReference>
<dbReference type="GO" id="GO:0043139">
    <property type="term" value="F:5'-3' DNA helicase activity"/>
    <property type="evidence" value="ECO:0007669"/>
    <property type="project" value="UniProtKB-EC"/>
</dbReference>
<dbReference type="PANTHER" id="PTHR47642">
    <property type="entry name" value="ATP-DEPENDENT DNA HELICASE"/>
    <property type="match status" value="1"/>
</dbReference>
<organism evidence="3 4">
    <name type="scientific">Pisolithus tinctorius Marx 270</name>
    <dbReference type="NCBI Taxonomy" id="870435"/>
    <lineage>
        <taxon>Eukaryota</taxon>
        <taxon>Fungi</taxon>
        <taxon>Dikarya</taxon>
        <taxon>Basidiomycota</taxon>
        <taxon>Agaricomycotina</taxon>
        <taxon>Agaricomycetes</taxon>
        <taxon>Agaricomycetidae</taxon>
        <taxon>Boletales</taxon>
        <taxon>Sclerodermatineae</taxon>
        <taxon>Pisolithaceae</taxon>
        <taxon>Pisolithus</taxon>
    </lineage>
</organism>
<feature type="non-terminal residue" evidence="3">
    <location>
        <position position="1"/>
    </location>
</feature>
<keyword evidence="1" id="KW-0347">Helicase</keyword>
<dbReference type="OrthoDB" id="432234at2759"/>
<dbReference type="InParanoid" id="A0A0C3JWR7"/>
<gene>
    <name evidence="3" type="ORF">M404DRAFT_149160</name>
</gene>
<reference evidence="4" key="2">
    <citation type="submission" date="2015-01" db="EMBL/GenBank/DDBJ databases">
        <title>Evolutionary Origins and Diversification of the Mycorrhizal Mutualists.</title>
        <authorList>
            <consortium name="DOE Joint Genome Institute"/>
            <consortium name="Mycorrhizal Genomics Consortium"/>
            <person name="Kohler A."/>
            <person name="Kuo A."/>
            <person name="Nagy L.G."/>
            <person name="Floudas D."/>
            <person name="Copeland A."/>
            <person name="Barry K.W."/>
            <person name="Cichocki N."/>
            <person name="Veneault-Fourrey C."/>
            <person name="LaButti K."/>
            <person name="Lindquist E.A."/>
            <person name="Lipzen A."/>
            <person name="Lundell T."/>
            <person name="Morin E."/>
            <person name="Murat C."/>
            <person name="Riley R."/>
            <person name="Ohm R."/>
            <person name="Sun H."/>
            <person name="Tunlid A."/>
            <person name="Henrissat B."/>
            <person name="Grigoriev I.V."/>
            <person name="Hibbett D.S."/>
            <person name="Martin F."/>
        </authorList>
    </citation>
    <scope>NUCLEOTIDE SEQUENCE [LARGE SCALE GENOMIC DNA]</scope>
    <source>
        <strain evidence="4">Marx 270</strain>
    </source>
</reference>
<keyword evidence="1" id="KW-0233">DNA recombination</keyword>
<keyword evidence="1" id="KW-0234">DNA repair</keyword>
<reference evidence="3 4" key="1">
    <citation type="submission" date="2014-04" db="EMBL/GenBank/DDBJ databases">
        <authorList>
            <consortium name="DOE Joint Genome Institute"/>
            <person name="Kuo A."/>
            <person name="Kohler A."/>
            <person name="Costa M.D."/>
            <person name="Nagy L.G."/>
            <person name="Floudas D."/>
            <person name="Copeland A."/>
            <person name="Barry K.W."/>
            <person name="Cichocki N."/>
            <person name="Veneault-Fourrey C."/>
            <person name="LaButti K."/>
            <person name="Lindquist E.A."/>
            <person name="Lipzen A."/>
            <person name="Lundell T."/>
            <person name="Morin E."/>
            <person name="Murat C."/>
            <person name="Sun H."/>
            <person name="Tunlid A."/>
            <person name="Henrissat B."/>
            <person name="Grigoriev I.V."/>
            <person name="Hibbett D.S."/>
            <person name="Martin F."/>
            <person name="Nordberg H.P."/>
            <person name="Cantor M.N."/>
            <person name="Hua S.X."/>
        </authorList>
    </citation>
    <scope>NUCLEOTIDE SEQUENCE [LARGE SCALE GENOMIC DNA]</scope>
    <source>
        <strain evidence="3 4">Marx 270</strain>
    </source>
</reference>
<dbReference type="STRING" id="870435.A0A0C3JWR7"/>
<dbReference type="EMBL" id="KN831985">
    <property type="protein sequence ID" value="KIO01832.1"/>
    <property type="molecule type" value="Genomic_DNA"/>
</dbReference>
<dbReference type="GO" id="GO:0006281">
    <property type="term" value="P:DNA repair"/>
    <property type="evidence" value="ECO:0007669"/>
    <property type="project" value="UniProtKB-KW"/>
</dbReference>
<comment type="cofactor">
    <cofactor evidence="1">
        <name>Mg(2+)</name>
        <dbReference type="ChEBI" id="CHEBI:18420"/>
    </cofactor>
</comment>
<evidence type="ECO:0000313" key="3">
    <source>
        <dbReference type="EMBL" id="KIO01832.1"/>
    </source>
</evidence>
<comment type="similarity">
    <text evidence="1">Belongs to the helicase family.</text>
</comment>
<dbReference type="AlphaFoldDB" id="A0A0C3JWR7"/>
<evidence type="ECO:0000256" key="1">
    <source>
        <dbReference type="RuleBase" id="RU363044"/>
    </source>
</evidence>
<dbReference type="GO" id="GO:0005524">
    <property type="term" value="F:ATP binding"/>
    <property type="evidence" value="ECO:0007669"/>
    <property type="project" value="UniProtKB-KW"/>
</dbReference>
<feature type="domain" description="DNA helicase Pif1-like DEAD-box helicase" evidence="2">
    <location>
        <begin position="2"/>
        <end position="98"/>
    </location>
</feature>
<keyword evidence="1" id="KW-0378">Hydrolase</keyword>
<comment type="catalytic activity">
    <reaction evidence="1">
        <text>ATP + H2O = ADP + phosphate + H(+)</text>
        <dbReference type="Rhea" id="RHEA:13065"/>
        <dbReference type="ChEBI" id="CHEBI:15377"/>
        <dbReference type="ChEBI" id="CHEBI:15378"/>
        <dbReference type="ChEBI" id="CHEBI:30616"/>
        <dbReference type="ChEBI" id="CHEBI:43474"/>
        <dbReference type="ChEBI" id="CHEBI:456216"/>
        <dbReference type="EC" id="5.6.2.3"/>
    </reaction>
</comment>
<dbReference type="Gene3D" id="3.40.50.300">
    <property type="entry name" value="P-loop containing nucleotide triphosphate hydrolases"/>
    <property type="match status" value="1"/>
</dbReference>
<dbReference type="GO" id="GO:0000723">
    <property type="term" value="P:telomere maintenance"/>
    <property type="evidence" value="ECO:0007669"/>
    <property type="project" value="InterPro"/>
</dbReference>
<dbReference type="Proteomes" id="UP000054217">
    <property type="component" value="Unassembled WGS sequence"/>
</dbReference>
<dbReference type="Pfam" id="PF05970">
    <property type="entry name" value="PIF1"/>
    <property type="match status" value="1"/>
</dbReference>
<keyword evidence="1" id="KW-0067">ATP-binding</keyword>
<proteinExistence type="inferred from homology"/>
<dbReference type="EC" id="5.6.2.3" evidence="1"/>
<dbReference type="InterPro" id="IPR010285">
    <property type="entry name" value="DNA_helicase_pif1-like_DEAD"/>
</dbReference>
<keyword evidence="1" id="KW-0227">DNA damage</keyword>
<dbReference type="InterPro" id="IPR027417">
    <property type="entry name" value="P-loop_NTPase"/>
</dbReference>
<dbReference type="GO" id="GO:0006310">
    <property type="term" value="P:DNA recombination"/>
    <property type="evidence" value="ECO:0007669"/>
    <property type="project" value="UniProtKB-KW"/>
</dbReference>
<sequence>VKYLILDEVSMVSAELLTKIVEHIASAKADDPAWNNRPFGGVNIIFTRDMGQLCPVNGAALYSWILVQNLNRHTFETLFRAYIWCNLSHVIQLQKNEQACDNPKFMELLSCV</sequence>
<accession>A0A0C3JWR7</accession>
<protein>
    <recommendedName>
        <fullName evidence="1">ATP-dependent DNA helicase</fullName>
        <ecNumber evidence="1">5.6.2.3</ecNumber>
    </recommendedName>
</protein>